<dbReference type="RefSeq" id="WP_301246888.1">
    <property type="nucleotide sequence ID" value="NZ_JAROCD010000006.1"/>
</dbReference>
<proteinExistence type="predicted"/>
<comment type="caution">
    <text evidence="1">The sequence shown here is derived from an EMBL/GenBank/DDBJ whole genome shotgun (WGS) entry which is preliminary data.</text>
</comment>
<evidence type="ECO:0000313" key="1">
    <source>
        <dbReference type="EMBL" id="MDN4602153.1"/>
    </source>
</evidence>
<dbReference type="EMBL" id="JAROCD010000006">
    <property type="protein sequence ID" value="MDN4602153.1"/>
    <property type="molecule type" value="Genomic_DNA"/>
</dbReference>
<dbReference type="Proteomes" id="UP001174205">
    <property type="component" value="Unassembled WGS sequence"/>
</dbReference>
<sequence length="43" mass="4631">MIKATVTGQVHIPIEVANLAAFFVLSVQVRVSSQGQEHVPITD</sequence>
<reference evidence="1" key="1">
    <citation type="submission" date="2023-03" db="EMBL/GenBank/DDBJ databases">
        <title>MT1 and MT2 Draft Genomes of Novel Species.</title>
        <authorList>
            <person name="Venkateswaran K."/>
        </authorList>
    </citation>
    <scope>NUCLEOTIDE SEQUENCE</scope>
    <source>
        <strain evidence="1">F6_3S_P_1C</strain>
    </source>
</reference>
<organism evidence="1 2">
    <name type="scientific">Paenibacillus vandeheii</name>
    <dbReference type="NCBI Taxonomy" id="3035917"/>
    <lineage>
        <taxon>Bacteria</taxon>
        <taxon>Bacillati</taxon>
        <taxon>Bacillota</taxon>
        <taxon>Bacilli</taxon>
        <taxon>Bacillales</taxon>
        <taxon>Paenibacillaceae</taxon>
        <taxon>Paenibacillus</taxon>
    </lineage>
</organism>
<gene>
    <name evidence="1" type="ORF">P5G61_13030</name>
</gene>
<accession>A0ABT8JAM1</accession>
<keyword evidence="2" id="KW-1185">Reference proteome</keyword>
<name>A0ABT8JAM1_9BACL</name>
<evidence type="ECO:0000313" key="2">
    <source>
        <dbReference type="Proteomes" id="UP001174205"/>
    </source>
</evidence>
<protein>
    <submittedName>
        <fullName evidence="1">Uncharacterized protein</fullName>
    </submittedName>
</protein>